<name>A0ABP9L7D9_9ACTN</name>
<reference evidence="2" key="1">
    <citation type="journal article" date="2019" name="Int. J. Syst. Evol. Microbiol.">
        <title>The Global Catalogue of Microorganisms (GCM) 10K type strain sequencing project: providing services to taxonomists for standard genome sequencing and annotation.</title>
        <authorList>
            <consortium name="The Broad Institute Genomics Platform"/>
            <consortium name="The Broad Institute Genome Sequencing Center for Infectious Disease"/>
            <person name="Wu L."/>
            <person name="Ma J."/>
        </authorList>
    </citation>
    <scope>NUCLEOTIDE SEQUENCE [LARGE SCALE GENOMIC DNA]</scope>
    <source>
        <strain evidence="2">JCM 18410</strain>
    </source>
</reference>
<proteinExistence type="predicted"/>
<accession>A0ABP9L7D9</accession>
<sequence>MRIRHFLARRPRPAAILAAGLTVALLGLASLTHTYSGRNAGMTVGTPGCSVGVEWRGEPGVFTSCTGTDPDAAPLTTR</sequence>
<dbReference type="RefSeq" id="WP_345670818.1">
    <property type="nucleotide sequence ID" value="NZ_BAABKC010000087.1"/>
</dbReference>
<organism evidence="1 2">
    <name type="scientific">Streptomyces similanensis</name>
    <dbReference type="NCBI Taxonomy" id="1274988"/>
    <lineage>
        <taxon>Bacteria</taxon>
        <taxon>Bacillati</taxon>
        <taxon>Actinomycetota</taxon>
        <taxon>Actinomycetes</taxon>
        <taxon>Kitasatosporales</taxon>
        <taxon>Streptomycetaceae</taxon>
        <taxon>Streptomyces</taxon>
    </lineage>
</organism>
<comment type="caution">
    <text evidence="1">The sequence shown here is derived from an EMBL/GenBank/DDBJ whole genome shotgun (WGS) entry which is preliminary data.</text>
</comment>
<evidence type="ECO:0008006" key="3">
    <source>
        <dbReference type="Google" id="ProtNLM"/>
    </source>
</evidence>
<gene>
    <name evidence="1" type="ORF">GCM10023336_55750</name>
</gene>
<dbReference type="Proteomes" id="UP001500124">
    <property type="component" value="Unassembled WGS sequence"/>
</dbReference>
<evidence type="ECO:0000313" key="2">
    <source>
        <dbReference type="Proteomes" id="UP001500124"/>
    </source>
</evidence>
<protein>
    <recommendedName>
        <fullName evidence="3">Secreted protein</fullName>
    </recommendedName>
</protein>
<keyword evidence="2" id="KW-1185">Reference proteome</keyword>
<dbReference type="EMBL" id="BAABKC010000087">
    <property type="protein sequence ID" value="GAA5070529.1"/>
    <property type="molecule type" value="Genomic_DNA"/>
</dbReference>
<evidence type="ECO:0000313" key="1">
    <source>
        <dbReference type="EMBL" id="GAA5070529.1"/>
    </source>
</evidence>